<dbReference type="EMBL" id="JAYXHS010000001">
    <property type="protein sequence ID" value="MEC5385586.1"/>
    <property type="molecule type" value="Genomic_DNA"/>
</dbReference>
<dbReference type="InterPro" id="IPR001173">
    <property type="entry name" value="Glyco_trans_2-like"/>
</dbReference>
<feature type="domain" description="Glycosyltransferase 2-like" evidence="1">
    <location>
        <begin position="5"/>
        <end position="161"/>
    </location>
</feature>
<dbReference type="PANTHER" id="PTHR43179">
    <property type="entry name" value="RHAMNOSYLTRANSFERASE WBBL"/>
    <property type="match status" value="1"/>
</dbReference>
<reference evidence="2 3" key="1">
    <citation type="submission" date="2024-01" db="EMBL/GenBank/DDBJ databases">
        <title>Uliginosibacterium soil sp. nov.</title>
        <authorList>
            <person name="Lv Y."/>
        </authorList>
    </citation>
    <scope>NUCLEOTIDE SEQUENCE [LARGE SCALE GENOMIC DNA]</scope>
    <source>
        <strain evidence="2 3">H3</strain>
    </source>
</reference>
<accession>A0ABU6K2B0</accession>
<protein>
    <submittedName>
        <fullName evidence="2">Glycosyltransferase family 2 protein</fullName>
        <ecNumber evidence="2">2.4.-.-</ecNumber>
    </submittedName>
</protein>
<keyword evidence="2" id="KW-0808">Transferase</keyword>
<proteinExistence type="predicted"/>
<dbReference type="InterPro" id="IPR029044">
    <property type="entry name" value="Nucleotide-diphossugar_trans"/>
</dbReference>
<dbReference type="Proteomes" id="UP001331561">
    <property type="component" value="Unassembled WGS sequence"/>
</dbReference>
<dbReference type="SUPFAM" id="SSF53448">
    <property type="entry name" value="Nucleotide-diphospho-sugar transferases"/>
    <property type="match status" value="1"/>
</dbReference>
<keyword evidence="3" id="KW-1185">Reference proteome</keyword>
<evidence type="ECO:0000313" key="2">
    <source>
        <dbReference type="EMBL" id="MEC5385586.1"/>
    </source>
</evidence>
<comment type="caution">
    <text evidence="2">The sequence shown here is derived from an EMBL/GenBank/DDBJ whole genome shotgun (WGS) entry which is preliminary data.</text>
</comment>
<dbReference type="GO" id="GO:0016757">
    <property type="term" value="F:glycosyltransferase activity"/>
    <property type="evidence" value="ECO:0007669"/>
    <property type="project" value="UniProtKB-KW"/>
</dbReference>
<keyword evidence="2" id="KW-0328">Glycosyltransferase</keyword>
<dbReference type="RefSeq" id="WP_327598538.1">
    <property type="nucleotide sequence ID" value="NZ_JAYXHS010000001.1"/>
</dbReference>
<dbReference type="PANTHER" id="PTHR43179:SF10">
    <property type="entry name" value="GLYCOSYL TRANSFERASE"/>
    <property type="match status" value="1"/>
</dbReference>
<name>A0ABU6K2B0_9RHOO</name>
<organism evidence="2 3">
    <name type="scientific">Uliginosibacterium silvisoli</name>
    <dbReference type="NCBI Taxonomy" id="3114758"/>
    <lineage>
        <taxon>Bacteria</taxon>
        <taxon>Pseudomonadati</taxon>
        <taxon>Pseudomonadota</taxon>
        <taxon>Betaproteobacteria</taxon>
        <taxon>Rhodocyclales</taxon>
        <taxon>Zoogloeaceae</taxon>
        <taxon>Uliginosibacterium</taxon>
    </lineage>
</organism>
<dbReference type="CDD" id="cd04186">
    <property type="entry name" value="GT_2_like_c"/>
    <property type="match status" value="1"/>
</dbReference>
<evidence type="ECO:0000259" key="1">
    <source>
        <dbReference type="Pfam" id="PF00535"/>
    </source>
</evidence>
<dbReference type="Pfam" id="PF00535">
    <property type="entry name" value="Glycos_transf_2"/>
    <property type="match status" value="1"/>
</dbReference>
<sequence length="268" mass="30169">MTTLSVGLVTYHPDRAMLRETLASLLAAAGRAKASDDLSDVTLQLVDNGNDEGLIELARQEGWKRAHLLSGQGNVGFGQGHNLVMEQGMGDLHLILNPDVSLQPDSLSRALQFMQAHPECVLLSPAMQSDGADWHFLCKRPPAVFDLFLRGFAPRWMRSMFKARMARYEMEDQGRPGVMWDPPIVSGCFMLCRAEALRQLKGFDPRYFLYFEDFDLSLRAKSFGRLAAVSDVRITHFGGGAARKGWIHVKMFCQSAWVYFGLHGWKWM</sequence>
<gene>
    <name evidence="2" type="ORF">VVD49_07610</name>
</gene>
<dbReference type="EC" id="2.4.-.-" evidence="2"/>
<dbReference type="Gene3D" id="3.90.550.10">
    <property type="entry name" value="Spore Coat Polysaccharide Biosynthesis Protein SpsA, Chain A"/>
    <property type="match status" value="1"/>
</dbReference>
<evidence type="ECO:0000313" key="3">
    <source>
        <dbReference type="Proteomes" id="UP001331561"/>
    </source>
</evidence>